<protein>
    <submittedName>
        <fullName evidence="1">Uncharacterized protein</fullName>
    </submittedName>
</protein>
<reference evidence="1 2" key="1">
    <citation type="submission" date="2019-03" db="EMBL/GenBank/DDBJ databases">
        <title>Genomic Encyclopedia of Type Strains, Phase IV (KMG-IV): sequencing the most valuable type-strain genomes for metagenomic binning, comparative biology and taxonomic classification.</title>
        <authorList>
            <person name="Goeker M."/>
        </authorList>
    </citation>
    <scope>NUCLEOTIDE SEQUENCE [LARGE SCALE GENOMIC DNA]</scope>
    <source>
        <strain evidence="1 2">DSM 103792</strain>
    </source>
</reference>
<dbReference type="EMBL" id="SNYM01000014">
    <property type="protein sequence ID" value="TDQ46259.1"/>
    <property type="molecule type" value="Genomic_DNA"/>
</dbReference>
<comment type="caution">
    <text evidence="1">The sequence shown here is derived from an EMBL/GenBank/DDBJ whole genome shotgun (WGS) entry which is preliminary data.</text>
</comment>
<evidence type="ECO:0000313" key="2">
    <source>
        <dbReference type="Proteomes" id="UP000295375"/>
    </source>
</evidence>
<accession>A0A4R6UL80</accession>
<keyword evidence="2" id="KW-1185">Reference proteome</keyword>
<gene>
    <name evidence="1" type="ORF">EV696_11444</name>
</gene>
<proteinExistence type="predicted"/>
<sequence length="62" mass="6792">MENKQKLFAFKVVAKENAVAVNKDNKWSARDGVAAAGCTDPRNLGMVRYPSRWGGIDSGVYC</sequence>
<dbReference type="RefSeq" id="WP_133591950.1">
    <property type="nucleotide sequence ID" value="NZ_CP037953.1"/>
</dbReference>
<evidence type="ECO:0000313" key="1">
    <source>
        <dbReference type="EMBL" id="TDQ46259.1"/>
    </source>
</evidence>
<name>A0A4R6UL80_9GAMM</name>
<dbReference type="Proteomes" id="UP000295375">
    <property type="component" value="Unassembled WGS sequence"/>
</dbReference>
<dbReference type="AlphaFoldDB" id="A0A4R6UL80"/>
<organism evidence="1 2">
    <name type="scientific">Permianibacter aggregans</name>
    <dbReference type="NCBI Taxonomy" id="1510150"/>
    <lineage>
        <taxon>Bacteria</taxon>
        <taxon>Pseudomonadati</taxon>
        <taxon>Pseudomonadota</taxon>
        <taxon>Gammaproteobacteria</taxon>
        <taxon>Pseudomonadales</taxon>
        <taxon>Pseudomonadaceae</taxon>
        <taxon>Permianibacter</taxon>
    </lineage>
</organism>